<keyword evidence="9" id="KW-1185">Reference proteome</keyword>
<dbReference type="GO" id="GO:0009401">
    <property type="term" value="P:phosphoenolpyruvate-dependent sugar phosphotransferase system"/>
    <property type="evidence" value="ECO:0007669"/>
    <property type="project" value="UniProtKB-KW"/>
</dbReference>
<dbReference type="Proteomes" id="UP000265816">
    <property type="component" value="Unassembled WGS sequence"/>
</dbReference>
<evidence type="ECO:0000256" key="3">
    <source>
        <dbReference type="ARBA" id="ARBA00022597"/>
    </source>
</evidence>
<dbReference type="InterPro" id="IPR001127">
    <property type="entry name" value="PTS_EIIA_1_perm"/>
</dbReference>
<accession>A0A398B5X8</accession>
<feature type="domain" description="PTS EIIA type-1" evidence="7">
    <location>
        <begin position="34"/>
        <end position="138"/>
    </location>
</feature>
<keyword evidence="2" id="KW-0813">Transport</keyword>
<evidence type="ECO:0000256" key="4">
    <source>
        <dbReference type="ARBA" id="ARBA00022679"/>
    </source>
</evidence>
<reference evidence="8 9" key="1">
    <citation type="submission" date="2018-08" db="EMBL/GenBank/DDBJ databases">
        <title>Bacillus jemisoniae sp. nov., Bacillus chryseoplanitiae sp. nov., Bacillus resnikiae sp. nov., and Bacillus frankliniae sp. nov., isolated from Viking spacecraft and associated surfaces.</title>
        <authorList>
            <person name="Seuylemezian A."/>
            <person name="Vaishampayan P."/>
        </authorList>
    </citation>
    <scope>NUCLEOTIDE SEQUENCE [LARGE SCALE GENOMIC DNA]</scope>
    <source>
        <strain evidence="8 9">JJ-247</strain>
    </source>
</reference>
<dbReference type="PANTHER" id="PTHR45008:SF1">
    <property type="entry name" value="PTS SYSTEM GLUCOSE-SPECIFIC EIIA COMPONENT"/>
    <property type="match status" value="1"/>
</dbReference>
<keyword evidence="4" id="KW-0808">Transferase</keyword>
<dbReference type="OrthoDB" id="92465at2"/>
<dbReference type="GO" id="GO:0005737">
    <property type="term" value="C:cytoplasm"/>
    <property type="evidence" value="ECO:0007669"/>
    <property type="project" value="UniProtKB-SubCell"/>
</dbReference>
<dbReference type="RefSeq" id="WP_119113487.1">
    <property type="nucleotide sequence ID" value="NZ_CBCSEO010000010.1"/>
</dbReference>
<keyword evidence="6" id="KW-0418">Kinase</keyword>
<evidence type="ECO:0000256" key="5">
    <source>
        <dbReference type="ARBA" id="ARBA00022683"/>
    </source>
</evidence>
<dbReference type="EMBL" id="QWVT01000023">
    <property type="protein sequence ID" value="RID84218.1"/>
    <property type="molecule type" value="Genomic_DNA"/>
</dbReference>
<dbReference type="SUPFAM" id="SSF51261">
    <property type="entry name" value="Duplicated hybrid motif"/>
    <property type="match status" value="1"/>
</dbReference>
<dbReference type="GO" id="GO:0016301">
    <property type="term" value="F:kinase activity"/>
    <property type="evidence" value="ECO:0007669"/>
    <property type="project" value="UniProtKB-KW"/>
</dbReference>
<protein>
    <submittedName>
        <fullName evidence="8">PTS glucose transporter subunit IIA</fullName>
    </submittedName>
</protein>
<keyword evidence="5" id="KW-0598">Phosphotransferase system</keyword>
<evidence type="ECO:0000313" key="9">
    <source>
        <dbReference type="Proteomes" id="UP000265816"/>
    </source>
</evidence>
<dbReference type="AlphaFoldDB" id="A0A398B5X8"/>
<organism evidence="8 9">
    <name type="scientific">Mesobacillus zeae</name>
    <dbReference type="NCBI Taxonomy" id="1917180"/>
    <lineage>
        <taxon>Bacteria</taxon>
        <taxon>Bacillati</taxon>
        <taxon>Bacillota</taxon>
        <taxon>Bacilli</taxon>
        <taxon>Bacillales</taxon>
        <taxon>Bacillaceae</taxon>
        <taxon>Mesobacillus</taxon>
    </lineage>
</organism>
<name>A0A398B5X8_9BACI</name>
<keyword evidence="3 8" id="KW-0762">Sugar transport</keyword>
<dbReference type="Pfam" id="PF00358">
    <property type="entry name" value="PTS_EIIA_1"/>
    <property type="match status" value="1"/>
</dbReference>
<comment type="subcellular location">
    <subcellularLocation>
        <location evidence="1">Cytoplasm</location>
    </subcellularLocation>
</comment>
<dbReference type="InterPro" id="IPR050890">
    <property type="entry name" value="PTS_EIIA_component"/>
</dbReference>
<evidence type="ECO:0000259" key="7">
    <source>
        <dbReference type="PROSITE" id="PS51093"/>
    </source>
</evidence>
<sequence>MFKKLFGKKEESSKTLELVAPLSGSLVSLEKVPDPVFAEKMMGDGLAIDPSEGMAVSPVDGEIIQVFPTKHAIGIRAENGAEILLHIGLETVALKGEGFDAHVKEGDKVKAGDRLMSFDLQIIRTKAKSTLTPVIITNTDSTLSLEKEGLGKVEKGVSPIMKLTMK</sequence>
<dbReference type="PROSITE" id="PS00371">
    <property type="entry name" value="PTS_EIIA_TYPE_1_HIS"/>
    <property type="match status" value="1"/>
</dbReference>
<comment type="caution">
    <text evidence="8">The sequence shown here is derived from an EMBL/GenBank/DDBJ whole genome shotgun (WGS) entry which is preliminary data.</text>
</comment>
<dbReference type="Gene3D" id="2.70.70.10">
    <property type="entry name" value="Glucose Permease (Domain IIA)"/>
    <property type="match status" value="1"/>
</dbReference>
<gene>
    <name evidence="8" type="ORF">D1970_13465</name>
</gene>
<dbReference type="FunFam" id="2.70.70.10:FF:000001">
    <property type="entry name" value="PTS system glucose-specific IIA component"/>
    <property type="match status" value="1"/>
</dbReference>
<dbReference type="PANTHER" id="PTHR45008">
    <property type="entry name" value="PTS SYSTEM GLUCOSE-SPECIFIC EIIA COMPONENT"/>
    <property type="match status" value="1"/>
</dbReference>
<evidence type="ECO:0000256" key="6">
    <source>
        <dbReference type="ARBA" id="ARBA00022777"/>
    </source>
</evidence>
<dbReference type="PROSITE" id="PS51093">
    <property type="entry name" value="PTS_EIIA_TYPE_1"/>
    <property type="match status" value="1"/>
</dbReference>
<evidence type="ECO:0000313" key="8">
    <source>
        <dbReference type="EMBL" id="RID84218.1"/>
    </source>
</evidence>
<dbReference type="NCBIfam" id="TIGR00830">
    <property type="entry name" value="PTBA"/>
    <property type="match status" value="1"/>
</dbReference>
<evidence type="ECO:0000256" key="1">
    <source>
        <dbReference type="ARBA" id="ARBA00004496"/>
    </source>
</evidence>
<evidence type="ECO:0000256" key="2">
    <source>
        <dbReference type="ARBA" id="ARBA00022448"/>
    </source>
</evidence>
<dbReference type="InterPro" id="IPR011055">
    <property type="entry name" value="Dup_hybrid_motif"/>
</dbReference>
<proteinExistence type="predicted"/>